<dbReference type="Pfam" id="PF03176">
    <property type="entry name" value="MMPL"/>
    <property type="match status" value="2"/>
</dbReference>
<dbReference type="SUPFAM" id="SSF82866">
    <property type="entry name" value="Multidrug efflux transporter AcrB transmembrane domain"/>
    <property type="match status" value="2"/>
</dbReference>
<evidence type="ECO:0000256" key="1">
    <source>
        <dbReference type="ARBA" id="ARBA00004651"/>
    </source>
</evidence>
<dbReference type="InterPro" id="IPR050545">
    <property type="entry name" value="Mycobact_MmpL"/>
</dbReference>
<feature type="transmembrane region" description="Helical" evidence="6">
    <location>
        <begin position="277"/>
        <end position="297"/>
    </location>
</feature>
<dbReference type="InterPro" id="IPR004869">
    <property type="entry name" value="MMPL_dom"/>
</dbReference>
<keyword evidence="2" id="KW-1003">Cell membrane</keyword>
<feature type="transmembrane region" description="Helical" evidence="6">
    <location>
        <begin position="552"/>
        <end position="574"/>
    </location>
</feature>
<feature type="domain" description="SSD" evidence="7">
    <location>
        <begin position="199"/>
        <end position="328"/>
    </location>
</feature>
<feature type="transmembrane region" description="Helical" evidence="6">
    <location>
        <begin position="665"/>
        <end position="687"/>
    </location>
</feature>
<name>A0A6J7DND0_9ZZZZ</name>
<evidence type="ECO:0000313" key="8">
    <source>
        <dbReference type="EMBL" id="CAB4872472.1"/>
    </source>
</evidence>
<comment type="subcellular location">
    <subcellularLocation>
        <location evidence="1">Cell membrane</location>
        <topology evidence="1">Multi-pass membrane protein</topology>
    </subcellularLocation>
</comment>
<dbReference type="PANTHER" id="PTHR33406:SF11">
    <property type="entry name" value="MEMBRANE PROTEIN SCO6666-RELATED"/>
    <property type="match status" value="1"/>
</dbReference>
<proteinExistence type="predicted"/>
<dbReference type="InterPro" id="IPR000731">
    <property type="entry name" value="SSD"/>
</dbReference>
<dbReference type="PROSITE" id="PS50156">
    <property type="entry name" value="SSD"/>
    <property type="match status" value="1"/>
</dbReference>
<keyword evidence="5 6" id="KW-0472">Membrane</keyword>
<evidence type="ECO:0000256" key="2">
    <source>
        <dbReference type="ARBA" id="ARBA00022475"/>
    </source>
</evidence>
<dbReference type="EMBL" id="CAFBLH010000034">
    <property type="protein sequence ID" value="CAB4872472.1"/>
    <property type="molecule type" value="Genomic_DNA"/>
</dbReference>
<feature type="transmembrane region" description="Helical" evidence="6">
    <location>
        <begin position="523"/>
        <end position="545"/>
    </location>
</feature>
<evidence type="ECO:0000256" key="5">
    <source>
        <dbReference type="ARBA" id="ARBA00023136"/>
    </source>
</evidence>
<dbReference type="AlphaFoldDB" id="A0A6J7DND0"/>
<evidence type="ECO:0000256" key="6">
    <source>
        <dbReference type="SAM" id="Phobius"/>
    </source>
</evidence>
<sequence>MKGEGKLQKLAGLILTRSKYVISLWLLLLLATSLISSRVGSSLTDSLVLPKSESQTAADLLDSQPSLHSKGSLVVVFSSTSDNPLKAVDIKLLISAITRLPFVESMTSPFTQDSTSISRDRKFAFSTVKLNVSNLGNREERIKKVIEKSQQKKRSSMQVELLMGDDQSSGSTSSHTSELIALLASLIILLLTFRSLPAAMMPIIIAVTALLIASNLIGMVSHIFSIASFAPILSTLIGLGVGIDYALFIVSRFRQSLHQSHTVEESILTALKTSGRAVVFAGLIVCISILGLFSVGIEFLYGVAIATSISVLVTMCASVTLLPALLVLIGPRIDLFSIPRFSRQGSKRQPEVSRWQSWALLIQRHPVKWALASAIILIFLFIPASHMRLGTADAGNNPADSTSRKAYDLMAQGFGPGFAGPLTLVATIPDGADPRVLDQLSIDLSQDLDVAQVLPVEFFSDSRLAVITVYPKSAPQDPATDALISRLRAHVIPTTVGSSDIQVYVGGVAASFFDIGVVLTDKLPAFVLSVLLLSFLLLMIVFRSLLIPLKAVIMNVLAIGAAFGVVVVTFQWGWGQGLLGNKGGPIESYLPLTLFAILFGLSMDYEIFLVTRIQEEWQRTGDNSHAVRKGLSETGGVITSAAAIMFSVFLTFAFGQERVIKEFGIGLATAVAIDATLIRMILVPALMQIWGKANWWLPKGVARLLPKVKI</sequence>
<evidence type="ECO:0000256" key="4">
    <source>
        <dbReference type="ARBA" id="ARBA00022989"/>
    </source>
</evidence>
<feature type="transmembrane region" description="Helical" evidence="6">
    <location>
        <begin position="230"/>
        <end position="250"/>
    </location>
</feature>
<feature type="transmembrane region" description="Helical" evidence="6">
    <location>
        <begin position="369"/>
        <end position="387"/>
    </location>
</feature>
<reference evidence="8" key="1">
    <citation type="submission" date="2020-05" db="EMBL/GenBank/DDBJ databases">
        <authorList>
            <person name="Chiriac C."/>
            <person name="Salcher M."/>
            <person name="Ghai R."/>
            <person name="Kavagutti S V."/>
        </authorList>
    </citation>
    <scope>NUCLEOTIDE SEQUENCE</scope>
</reference>
<feature type="transmembrane region" description="Helical" evidence="6">
    <location>
        <begin position="203"/>
        <end position="224"/>
    </location>
</feature>
<feature type="transmembrane region" description="Helical" evidence="6">
    <location>
        <begin position="303"/>
        <end position="330"/>
    </location>
</feature>
<dbReference type="PANTHER" id="PTHR33406">
    <property type="entry name" value="MEMBRANE PROTEIN MJ1562-RELATED"/>
    <property type="match status" value="1"/>
</dbReference>
<feature type="transmembrane region" description="Helical" evidence="6">
    <location>
        <begin position="589"/>
        <end position="610"/>
    </location>
</feature>
<feature type="transmembrane region" description="Helical" evidence="6">
    <location>
        <begin position="179"/>
        <end position="196"/>
    </location>
</feature>
<keyword evidence="4 6" id="KW-1133">Transmembrane helix</keyword>
<organism evidence="8">
    <name type="scientific">freshwater metagenome</name>
    <dbReference type="NCBI Taxonomy" id="449393"/>
    <lineage>
        <taxon>unclassified sequences</taxon>
        <taxon>metagenomes</taxon>
        <taxon>ecological metagenomes</taxon>
    </lineage>
</organism>
<protein>
    <submittedName>
        <fullName evidence="8">Unannotated protein</fullName>
    </submittedName>
</protein>
<gene>
    <name evidence="8" type="ORF">UFOPK3342_01062</name>
</gene>
<dbReference type="GO" id="GO:0005886">
    <property type="term" value="C:plasma membrane"/>
    <property type="evidence" value="ECO:0007669"/>
    <property type="project" value="UniProtKB-SubCell"/>
</dbReference>
<evidence type="ECO:0000256" key="3">
    <source>
        <dbReference type="ARBA" id="ARBA00022692"/>
    </source>
</evidence>
<dbReference type="Gene3D" id="1.20.1640.10">
    <property type="entry name" value="Multidrug efflux transporter AcrB transmembrane domain"/>
    <property type="match status" value="2"/>
</dbReference>
<keyword evidence="3 6" id="KW-0812">Transmembrane</keyword>
<accession>A0A6J7DND0</accession>
<feature type="transmembrane region" description="Helical" evidence="6">
    <location>
        <begin position="631"/>
        <end position="653"/>
    </location>
</feature>
<evidence type="ECO:0000259" key="7">
    <source>
        <dbReference type="PROSITE" id="PS50156"/>
    </source>
</evidence>